<accession>A0AB34JAC3</accession>
<reference evidence="2 3" key="1">
    <citation type="journal article" date="2024" name="Science">
        <title>Giant polyketide synthase enzymes in the biosynthesis of giant marine polyether toxins.</title>
        <authorList>
            <person name="Fallon T.R."/>
            <person name="Shende V.V."/>
            <person name="Wierzbicki I.H."/>
            <person name="Pendleton A.L."/>
            <person name="Watervoot N.F."/>
            <person name="Auber R.P."/>
            <person name="Gonzalez D.J."/>
            <person name="Wisecaver J.H."/>
            <person name="Moore B.S."/>
        </authorList>
    </citation>
    <scope>NUCLEOTIDE SEQUENCE [LARGE SCALE GENOMIC DNA]</scope>
    <source>
        <strain evidence="2 3">12B1</strain>
    </source>
</reference>
<sequence length="363" mass="39474">MPSFQDSSGEAYQVMGTAAHAYNLLSSPTLSINAEFTVVPDAFQTPEVSSTLLGSLGVALCGGGGSSALLLELDVATGRVHSPTDADEPALARAAARGFSFELQRYVCRVEAMRCEWEAPCAAPPCAAGVESGLSRARLHLRDPSPLGAPLTFVRNALVRADATVDCRDFRTWPAAAAACDALRRGEAPEARREEWALLLTMPQTRPRHRFPFWELQLPPPRGNATARREAQRLVHGLLGQRAILPPSTRAVRASNRAMSRQLARGFVEAYFGEEGAARPREEAASPAAGLTSLDRMKANTLNPQGQGAIEGVHEHYRLPSLHSHDFRYSRFNCSPGSAEDERRRFAPPYEAYLKQTDDEPSA</sequence>
<feature type="region of interest" description="Disordered" evidence="1">
    <location>
        <begin position="335"/>
        <end position="363"/>
    </location>
</feature>
<evidence type="ECO:0000313" key="2">
    <source>
        <dbReference type="EMBL" id="KAL1518644.1"/>
    </source>
</evidence>
<comment type="caution">
    <text evidence="2">The sequence shown here is derived from an EMBL/GenBank/DDBJ whole genome shotgun (WGS) entry which is preliminary data.</text>
</comment>
<protein>
    <submittedName>
        <fullName evidence="2">Uncharacterized protein</fullName>
    </submittedName>
</protein>
<evidence type="ECO:0000256" key="1">
    <source>
        <dbReference type="SAM" id="MobiDB-lite"/>
    </source>
</evidence>
<proteinExistence type="predicted"/>
<gene>
    <name evidence="2" type="ORF">AB1Y20_002932</name>
</gene>
<keyword evidence="3" id="KW-1185">Reference proteome</keyword>
<dbReference type="AlphaFoldDB" id="A0AB34JAC3"/>
<dbReference type="EMBL" id="JBGBPQ010000010">
    <property type="protein sequence ID" value="KAL1518644.1"/>
    <property type="molecule type" value="Genomic_DNA"/>
</dbReference>
<evidence type="ECO:0000313" key="3">
    <source>
        <dbReference type="Proteomes" id="UP001515480"/>
    </source>
</evidence>
<name>A0AB34JAC3_PRYPA</name>
<dbReference type="Proteomes" id="UP001515480">
    <property type="component" value="Unassembled WGS sequence"/>
</dbReference>
<organism evidence="2 3">
    <name type="scientific">Prymnesium parvum</name>
    <name type="common">Toxic golden alga</name>
    <dbReference type="NCBI Taxonomy" id="97485"/>
    <lineage>
        <taxon>Eukaryota</taxon>
        <taxon>Haptista</taxon>
        <taxon>Haptophyta</taxon>
        <taxon>Prymnesiophyceae</taxon>
        <taxon>Prymnesiales</taxon>
        <taxon>Prymnesiaceae</taxon>
        <taxon>Prymnesium</taxon>
    </lineage>
</organism>